<dbReference type="PROSITE" id="PS51670">
    <property type="entry name" value="SHKT"/>
    <property type="match status" value="3"/>
</dbReference>
<dbReference type="InterPro" id="IPR001314">
    <property type="entry name" value="Peptidase_S1A"/>
</dbReference>
<dbReference type="GO" id="GO:0006508">
    <property type="term" value="P:proteolysis"/>
    <property type="evidence" value="ECO:0007669"/>
    <property type="project" value="UniProtKB-KW"/>
</dbReference>
<dbReference type="GeneID" id="136808725"/>
<dbReference type="InterPro" id="IPR009003">
    <property type="entry name" value="Peptidase_S1_PA"/>
</dbReference>
<dbReference type="PRINTS" id="PR00722">
    <property type="entry name" value="CHYMOTRYPSIN"/>
</dbReference>
<protein>
    <submittedName>
        <fullName evidence="12">Uncharacterized protein</fullName>
    </submittedName>
</protein>
<keyword evidence="2 9" id="KW-0732">Signal</keyword>
<dbReference type="GO" id="GO:0005615">
    <property type="term" value="C:extracellular space"/>
    <property type="evidence" value="ECO:0007669"/>
    <property type="project" value="TreeGrafter"/>
</dbReference>
<reference evidence="12" key="1">
    <citation type="submission" date="2021-01" db="UniProtKB">
        <authorList>
            <consortium name="EnsemblMetazoa"/>
        </authorList>
    </citation>
    <scope>IDENTIFICATION</scope>
</reference>
<feature type="compositionally biased region" description="Pro residues" evidence="8">
    <location>
        <begin position="177"/>
        <end position="189"/>
    </location>
</feature>
<dbReference type="PROSITE" id="PS00134">
    <property type="entry name" value="TRYPSIN_HIS"/>
    <property type="match status" value="1"/>
</dbReference>
<dbReference type="FunFam" id="2.40.10.10:FF:000120">
    <property type="entry name" value="Putative serine protease"/>
    <property type="match status" value="1"/>
</dbReference>
<keyword evidence="1 7" id="KW-0645">Protease</keyword>
<dbReference type="PANTHER" id="PTHR24264:SF54">
    <property type="entry name" value="PEPTIDASE S1 DOMAIN-CONTAINING PROTEIN"/>
    <property type="match status" value="1"/>
</dbReference>
<keyword evidence="3 7" id="KW-0378">Hydrolase</keyword>
<keyword evidence="4 7" id="KW-0720">Serine protease</keyword>
<name>A0A7M5XGQ7_9CNID</name>
<feature type="domain" description="Peptidase S1" evidence="10">
    <location>
        <begin position="215"/>
        <end position="464"/>
    </location>
</feature>
<dbReference type="PANTHER" id="PTHR24264">
    <property type="entry name" value="TRYPSIN-RELATED"/>
    <property type="match status" value="1"/>
</dbReference>
<dbReference type="Pfam" id="PF01549">
    <property type="entry name" value="ShK"/>
    <property type="match status" value="3"/>
</dbReference>
<evidence type="ECO:0000256" key="3">
    <source>
        <dbReference type="ARBA" id="ARBA00022801"/>
    </source>
</evidence>
<evidence type="ECO:0000256" key="6">
    <source>
        <dbReference type="PROSITE-ProRule" id="PRU01005"/>
    </source>
</evidence>
<keyword evidence="13" id="KW-1185">Reference proteome</keyword>
<dbReference type="SMART" id="SM00254">
    <property type="entry name" value="ShKT"/>
    <property type="match status" value="3"/>
</dbReference>
<dbReference type="Pfam" id="PF00089">
    <property type="entry name" value="Trypsin"/>
    <property type="match status" value="1"/>
</dbReference>
<dbReference type="InterPro" id="IPR001254">
    <property type="entry name" value="Trypsin_dom"/>
</dbReference>
<evidence type="ECO:0000256" key="1">
    <source>
        <dbReference type="ARBA" id="ARBA00022670"/>
    </source>
</evidence>
<dbReference type="Gene3D" id="2.40.10.10">
    <property type="entry name" value="Trypsin-like serine proteases"/>
    <property type="match status" value="1"/>
</dbReference>
<proteinExistence type="predicted"/>
<dbReference type="SUPFAM" id="SSF50494">
    <property type="entry name" value="Trypsin-like serine proteases"/>
    <property type="match status" value="1"/>
</dbReference>
<evidence type="ECO:0000259" key="10">
    <source>
        <dbReference type="PROSITE" id="PS50240"/>
    </source>
</evidence>
<evidence type="ECO:0000256" key="2">
    <source>
        <dbReference type="ARBA" id="ARBA00022729"/>
    </source>
</evidence>
<feature type="domain" description="ShKT" evidence="11">
    <location>
        <begin position="29"/>
        <end position="60"/>
    </location>
</feature>
<sequence>MWQDKAAMHWFVSMLLLATLIVVSESQVCRDTDRRCPTWRPYCNSNGHVIRHCKQTCGRCPRPRAQYTTNVQCADLSNTNFCNGWRMRGFCKTNSYVRTYCIKTCGLCPRPAPTSSRCANKHNYCESWARSGYCTDLRNGPYVTTHCPKSCGLCRVKPKPRPQPRPKPQVKNTPKPKTQPPKPKTQPPKPKPKPTQSIFGTCGVNKLSKQISSFVVSGSKSERGKWPWLAGLYAWGEHKCGSTLIHPQYAITAAHCIFDENRGSEIPATNLDVHVNDFIRDEHDIGEEKYAVEKHWLHPKYKKTNLQMEHDIAVVKLKKPVQMSKSVGIACLPKKNEKVPRNSKCYIAGWGVTEVHDGVHDGKSEILMDGLLRPISNSQCSQKNQFLGKTLVNENMICGHSPEKEQLGTCQGDSGGPYVCLTSAKRFAIQGVVSFGNAGCDVKELYPVFTRVSQYVDWIQQKIKE</sequence>
<dbReference type="OrthoDB" id="6261922at2759"/>
<evidence type="ECO:0000256" key="8">
    <source>
        <dbReference type="SAM" id="MobiDB-lite"/>
    </source>
</evidence>
<dbReference type="PROSITE" id="PS00135">
    <property type="entry name" value="TRYPSIN_SER"/>
    <property type="match status" value="1"/>
</dbReference>
<dbReference type="AlphaFoldDB" id="A0A7M5XGQ7"/>
<feature type="domain" description="ShKT" evidence="11">
    <location>
        <begin position="73"/>
        <end position="108"/>
    </location>
</feature>
<feature type="region of interest" description="Disordered" evidence="8">
    <location>
        <begin position="158"/>
        <end position="198"/>
    </location>
</feature>
<comment type="caution">
    <text evidence="6">Lacks conserved residue(s) required for the propagation of feature annotation.</text>
</comment>
<dbReference type="Gene3D" id="1.10.10.1940">
    <property type="match status" value="2"/>
</dbReference>
<dbReference type="GO" id="GO:0004252">
    <property type="term" value="F:serine-type endopeptidase activity"/>
    <property type="evidence" value="ECO:0007669"/>
    <property type="project" value="InterPro"/>
</dbReference>
<dbReference type="EnsemblMetazoa" id="CLYHEMT023271.1">
    <property type="protein sequence ID" value="CLYHEMP023271.1"/>
    <property type="gene ID" value="CLYHEMG023271"/>
</dbReference>
<dbReference type="InterPro" id="IPR018114">
    <property type="entry name" value="TRYPSIN_HIS"/>
</dbReference>
<dbReference type="InterPro" id="IPR043504">
    <property type="entry name" value="Peptidase_S1_PA_chymotrypsin"/>
</dbReference>
<dbReference type="InterPro" id="IPR003582">
    <property type="entry name" value="ShKT_dom"/>
</dbReference>
<evidence type="ECO:0000313" key="13">
    <source>
        <dbReference type="Proteomes" id="UP000594262"/>
    </source>
</evidence>
<dbReference type="SMART" id="SM00020">
    <property type="entry name" value="Tryp_SPc"/>
    <property type="match status" value="1"/>
</dbReference>
<evidence type="ECO:0000256" key="4">
    <source>
        <dbReference type="ARBA" id="ARBA00022825"/>
    </source>
</evidence>
<accession>A0A7M5XGQ7</accession>
<dbReference type="CDD" id="cd00190">
    <property type="entry name" value="Tryp_SPc"/>
    <property type="match status" value="1"/>
</dbReference>
<dbReference type="InterPro" id="IPR050127">
    <property type="entry name" value="Serine_Proteases_S1"/>
</dbReference>
<feature type="domain" description="ShKT" evidence="11">
    <location>
        <begin position="118"/>
        <end position="154"/>
    </location>
</feature>
<evidence type="ECO:0000256" key="9">
    <source>
        <dbReference type="SAM" id="SignalP"/>
    </source>
</evidence>
<evidence type="ECO:0000313" key="12">
    <source>
        <dbReference type="EnsemblMetazoa" id="CLYHEMP023271.1"/>
    </source>
</evidence>
<keyword evidence="5" id="KW-1015">Disulfide bond</keyword>
<dbReference type="InterPro" id="IPR033116">
    <property type="entry name" value="TRYPSIN_SER"/>
</dbReference>
<feature type="signal peptide" evidence="9">
    <location>
        <begin position="1"/>
        <end position="26"/>
    </location>
</feature>
<dbReference type="PROSITE" id="PS50240">
    <property type="entry name" value="TRYPSIN_DOM"/>
    <property type="match status" value="1"/>
</dbReference>
<dbReference type="Proteomes" id="UP000594262">
    <property type="component" value="Unplaced"/>
</dbReference>
<dbReference type="RefSeq" id="XP_066921368.1">
    <property type="nucleotide sequence ID" value="XM_067065267.1"/>
</dbReference>
<evidence type="ECO:0000259" key="11">
    <source>
        <dbReference type="PROSITE" id="PS51670"/>
    </source>
</evidence>
<evidence type="ECO:0000256" key="5">
    <source>
        <dbReference type="ARBA" id="ARBA00023157"/>
    </source>
</evidence>
<evidence type="ECO:0000256" key="7">
    <source>
        <dbReference type="RuleBase" id="RU363034"/>
    </source>
</evidence>
<feature type="chain" id="PRO_5029758218" evidence="9">
    <location>
        <begin position="27"/>
        <end position="465"/>
    </location>
</feature>
<organism evidence="12 13">
    <name type="scientific">Clytia hemisphaerica</name>
    <dbReference type="NCBI Taxonomy" id="252671"/>
    <lineage>
        <taxon>Eukaryota</taxon>
        <taxon>Metazoa</taxon>
        <taxon>Cnidaria</taxon>
        <taxon>Hydrozoa</taxon>
        <taxon>Hydroidolina</taxon>
        <taxon>Leptothecata</taxon>
        <taxon>Obeliida</taxon>
        <taxon>Clytiidae</taxon>
        <taxon>Clytia</taxon>
    </lineage>
</organism>